<gene>
    <name evidence="1" type="ORF">CA267_001745</name>
</gene>
<reference evidence="1 2" key="2">
    <citation type="submission" date="2020-04" db="EMBL/GenBank/DDBJ databases">
        <title>Complete genome sequence of Alteromonas pelagimontana 5.12T.</title>
        <authorList>
            <person name="Sinha R.K."/>
            <person name="Krishnan K.P."/>
            <person name="Kurian J.P."/>
        </authorList>
    </citation>
    <scope>NUCLEOTIDE SEQUENCE [LARGE SCALE GENOMIC DNA]</scope>
    <source>
        <strain evidence="1 2">5.12</strain>
    </source>
</reference>
<dbReference type="EMBL" id="CP052766">
    <property type="protein sequence ID" value="QJR79607.1"/>
    <property type="molecule type" value="Genomic_DNA"/>
</dbReference>
<sequence length="144" mass="16188">MHRAGEIVTTIFDALQPLLEDGPTLDVQRNSSRLPYDHPAVVVRMGQDLPDSVGTHFIDWDLVVHTDILTRSNTTSLDEEALNIRNQIHVLLMANPDLNLAYVQSITPLGQSEPEYSGDGDKYTMAVRQSWQVKYRTSINDPSQ</sequence>
<dbReference type="KEGG" id="apel:CA267_001745"/>
<dbReference type="AlphaFoldDB" id="A0A6M4M901"/>
<dbReference type="RefSeq" id="WP_075609067.1">
    <property type="nucleotide sequence ID" value="NZ_CP052766.1"/>
</dbReference>
<protein>
    <recommendedName>
        <fullName evidence="3">DUF3168 domain-containing protein</fullName>
    </recommendedName>
</protein>
<keyword evidence="2" id="KW-1185">Reference proteome</keyword>
<evidence type="ECO:0008006" key="3">
    <source>
        <dbReference type="Google" id="ProtNLM"/>
    </source>
</evidence>
<reference evidence="2" key="1">
    <citation type="submission" date="2014-12" db="EMBL/GenBank/DDBJ databases">
        <title>Complete genome sequence of a multi-drug resistant Klebsiella pneumoniae.</title>
        <authorList>
            <person name="Hua X."/>
            <person name="Chen Q."/>
            <person name="Li X."/>
            <person name="Feng Y."/>
            <person name="Ruan Z."/>
            <person name="Yu Y."/>
        </authorList>
    </citation>
    <scope>NUCLEOTIDE SEQUENCE [LARGE SCALE GENOMIC DNA]</scope>
    <source>
        <strain evidence="2">5.12</strain>
    </source>
</reference>
<accession>A0A6M4M901</accession>
<dbReference type="OrthoDB" id="9966061at2"/>
<dbReference type="Proteomes" id="UP000219285">
    <property type="component" value="Chromosome"/>
</dbReference>
<evidence type="ECO:0000313" key="1">
    <source>
        <dbReference type="EMBL" id="QJR79607.1"/>
    </source>
</evidence>
<organism evidence="1 2">
    <name type="scientific">Alteromonas pelagimontana</name>
    <dbReference type="NCBI Taxonomy" id="1858656"/>
    <lineage>
        <taxon>Bacteria</taxon>
        <taxon>Pseudomonadati</taxon>
        <taxon>Pseudomonadota</taxon>
        <taxon>Gammaproteobacteria</taxon>
        <taxon>Alteromonadales</taxon>
        <taxon>Alteromonadaceae</taxon>
        <taxon>Alteromonas/Salinimonas group</taxon>
        <taxon>Alteromonas</taxon>
    </lineage>
</organism>
<name>A0A6M4M901_9ALTE</name>
<proteinExistence type="predicted"/>
<evidence type="ECO:0000313" key="2">
    <source>
        <dbReference type="Proteomes" id="UP000219285"/>
    </source>
</evidence>